<dbReference type="AlphaFoldDB" id="R4KJI5"/>
<dbReference type="STRING" id="767817.Desgi_1162"/>
<evidence type="ECO:0000313" key="3">
    <source>
        <dbReference type="Proteomes" id="UP000013520"/>
    </source>
</evidence>
<sequence length="112" mass="12359">MAKDVAKDLMALDKALPELMSKTAATGLVPRELQAYVAPALEEFRNEMATELGMDNYAYIDKGELPSRLNGKVGGGMTKKMVSFAEAVLAWNYKNRTMLNEAADKQPEMITE</sequence>
<gene>
    <name evidence="2" type="ORF">Desgi_1162</name>
</gene>
<dbReference type="EMBL" id="CP003273">
    <property type="protein sequence ID" value="AGL00685.1"/>
    <property type="molecule type" value="Genomic_DNA"/>
</dbReference>
<dbReference type="Proteomes" id="UP000013520">
    <property type="component" value="Chromosome"/>
</dbReference>
<dbReference type="Pfam" id="PF00269">
    <property type="entry name" value="SASP"/>
    <property type="match status" value="1"/>
</dbReference>
<dbReference type="Gene3D" id="6.10.10.80">
    <property type="entry name" value="Small, acid-soluble spore protein, alpha/beta type-like"/>
    <property type="match status" value="1"/>
</dbReference>
<reference evidence="2 3" key="1">
    <citation type="submission" date="2012-01" db="EMBL/GenBank/DDBJ databases">
        <title>Complete sequence of Desulfotomaculum gibsoniae DSM 7213.</title>
        <authorList>
            <consortium name="US DOE Joint Genome Institute"/>
            <person name="Lucas S."/>
            <person name="Han J."/>
            <person name="Lapidus A."/>
            <person name="Cheng J.-F."/>
            <person name="Goodwin L."/>
            <person name="Pitluck S."/>
            <person name="Peters L."/>
            <person name="Ovchinnikova G."/>
            <person name="Teshima H."/>
            <person name="Detter J.C."/>
            <person name="Han C."/>
            <person name="Tapia R."/>
            <person name="Land M."/>
            <person name="Hauser L."/>
            <person name="Kyrpides N."/>
            <person name="Ivanova N."/>
            <person name="Pagani I."/>
            <person name="Parshina S."/>
            <person name="Plugge C."/>
            <person name="Muyzer G."/>
            <person name="Kuever J."/>
            <person name="Ivanova A."/>
            <person name="Nazina T."/>
            <person name="Klenk H.-P."/>
            <person name="Brambilla E."/>
            <person name="Spring S."/>
            <person name="Stams A.F."/>
            <person name="Woyke T."/>
        </authorList>
    </citation>
    <scope>NUCLEOTIDE SEQUENCE [LARGE SCALE GENOMIC DNA]</scope>
    <source>
        <strain evidence="2 3">DSM 7213</strain>
    </source>
</reference>
<evidence type="ECO:0000256" key="1">
    <source>
        <dbReference type="ARBA" id="ARBA00003863"/>
    </source>
</evidence>
<dbReference type="InterPro" id="IPR038300">
    <property type="entry name" value="SASP_sf_alpha/beta"/>
</dbReference>
<protein>
    <submittedName>
        <fullName evidence="2">Small, acid-soluble spore protein, alpha/beta type</fullName>
    </submittedName>
</protein>
<evidence type="ECO:0000313" key="2">
    <source>
        <dbReference type="EMBL" id="AGL00685.1"/>
    </source>
</evidence>
<dbReference type="GO" id="GO:0003690">
    <property type="term" value="F:double-stranded DNA binding"/>
    <property type="evidence" value="ECO:0007669"/>
    <property type="project" value="InterPro"/>
</dbReference>
<dbReference type="HOGENOM" id="CLU_2329159_0_0_9"/>
<organism evidence="2 3">
    <name type="scientific">Desulfoscipio gibsoniae DSM 7213</name>
    <dbReference type="NCBI Taxonomy" id="767817"/>
    <lineage>
        <taxon>Bacteria</taxon>
        <taxon>Bacillati</taxon>
        <taxon>Bacillota</taxon>
        <taxon>Clostridia</taxon>
        <taxon>Eubacteriales</taxon>
        <taxon>Desulfallaceae</taxon>
        <taxon>Desulfoscipio</taxon>
    </lineage>
</organism>
<accession>R4KJI5</accession>
<name>R4KJI5_9FIRM</name>
<comment type="function">
    <text evidence="1">SASP are bound to spore DNA. They are double-stranded DNA-binding proteins that cause DNA to change to an a-like conformation. They protect the DNA backbone from chemical and enzymatic cleavage and are thus involved in dormant spore's high resistance to UV light.</text>
</comment>
<keyword evidence="3" id="KW-1185">Reference proteome</keyword>
<dbReference type="GO" id="GO:0006265">
    <property type="term" value="P:DNA topological change"/>
    <property type="evidence" value="ECO:0007669"/>
    <property type="project" value="InterPro"/>
</dbReference>
<proteinExistence type="predicted"/>
<dbReference type="KEGG" id="dgi:Desgi_1162"/>
<dbReference type="InterPro" id="IPR001448">
    <property type="entry name" value="SASP_alpha/beta-type"/>
</dbReference>